<evidence type="ECO:0000259" key="1">
    <source>
        <dbReference type="Pfam" id="PF01370"/>
    </source>
</evidence>
<accession>A0AA41XHP4</accession>
<comment type="caution">
    <text evidence="3">The sequence shown here is derived from an EMBL/GenBank/DDBJ whole genome shotgun (WGS) entry which is preliminary data.</text>
</comment>
<dbReference type="Pfam" id="PF08338">
    <property type="entry name" value="DUF1731"/>
    <property type="match status" value="1"/>
</dbReference>
<dbReference type="RefSeq" id="WP_259526626.1">
    <property type="nucleotide sequence ID" value="NZ_JANLCK010000004.1"/>
</dbReference>
<name>A0AA41XHP4_9MICO</name>
<sequence length="328" mass="35719">MTAAAPVRRVVIAGASGFIGARLAEAFREDGAEVALIGRNGPDARWGDAAAIGALVDGADLLINMAGKSVNCRYTPANRAEIFRSRLDTTRQLHAAIAAAARPPTLWINSSTATIYRHADDRPMTESTGEIGEGFSVNVATSWEEELFRGTLPGTRRVALRMAIVLGDGSALGPIRALARAGLGGPQFDGRWLATRARRAAGTFHEYRPRTKNGRQRFSWVHLDDVVGIIRFLDAHPELEGPINAAAPHPTDNRIFMASVRRAVGARFGLPTWRWMLEVGSAVIRTETELVLKSRWVLPERLESAGYRFLHPHHEEALAHIVGGSSRT</sequence>
<feature type="domain" description="NAD-dependent epimerase/dehydratase" evidence="1">
    <location>
        <begin position="10"/>
        <end position="128"/>
    </location>
</feature>
<protein>
    <submittedName>
        <fullName evidence="3">DUF1731 domain-containing protein</fullName>
    </submittedName>
</protein>
<dbReference type="InterPro" id="IPR036291">
    <property type="entry name" value="NAD(P)-bd_dom_sf"/>
</dbReference>
<evidence type="ECO:0000313" key="4">
    <source>
        <dbReference type="Proteomes" id="UP001165587"/>
    </source>
</evidence>
<evidence type="ECO:0000259" key="2">
    <source>
        <dbReference type="Pfam" id="PF08338"/>
    </source>
</evidence>
<dbReference type="AlphaFoldDB" id="A0AA41XHP4"/>
<keyword evidence="4" id="KW-1185">Reference proteome</keyword>
<dbReference type="Proteomes" id="UP001165587">
    <property type="component" value="Unassembled WGS sequence"/>
</dbReference>
<feature type="domain" description="DUF1731" evidence="2">
    <location>
        <begin position="275"/>
        <end position="321"/>
    </location>
</feature>
<evidence type="ECO:0000313" key="3">
    <source>
        <dbReference type="EMBL" id="MCS5725958.1"/>
    </source>
</evidence>
<organism evidence="3 4">
    <name type="scientific">Herbiconiux oxytropis</name>
    <dbReference type="NCBI Taxonomy" id="2970915"/>
    <lineage>
        <taxon>Bacteria</taxon>
        <taxon>Bacillati</taxon>
        <taxon>Actinomycetota</taxon>
        <taxon>Actinomycetes</taxon>
        <taxon>Micrococcales</taxon>
        <taxon>Microbacteriaceae</taxon>
        <taxon>Herbiconiux</taxon>
    </lineage>
</organism>
<dbReference type="InterPro" id="IPR001509">
    <property type="entry name" value="Epimerase_deHydtase"/>
</dbReference>
<dbReference type="EMBL" id="JANLCK010000004">
    <property type="protein sequence ID" value="MCS5725958.1"/>
    <property type="molecule type" value="Genomic_DNA"/>
</dbReference>
<dbReference type="Gene3D" id="3.40.50.720">
    <property type="entry name" value="NAD(P)-binding Rossmann-like Domain"/>
    <property type="match status" value="1"/>
</dbReference>
<proteinExistence type="predicted"/>
<reference evidence="3" key="1">
    <citation type="submission" date="2022-08" db="EMBL/GenBank/DDBJ databases">
        <authorList>
            <person name="Deng Y."/>
            <person name="Han X.-F."/>
            <person name="Zhang Y.-Q."/>
        </authorList>
    </citation>
    <scope>NUCLEOTIDE SEQUENCE</scope>
    <source>
        <strain evidence="3">CPCC 203407</strain>
    </source>
</reference>
<dbReference type="SUPFAM" id="SSF51735">
    <property type="entry name" value="NAD(P)-binding Rossmann-fold domains"/>
    <property type="match status" value="1"/>
</dbReference>
<gene>
    <name evidence="3" type="ORF">N1028_08610</name>
</gene>
<dbReference type="PANTHER" id="PTHR11092:SF0">
    <property type="entry name" value="EPIMERASE FAMILY PROTEIN SDR39U1"/>
    <property type="match status" value="1"/>
</dbReference>
<dbReference type="InterPro" id="IPR013549">
    <property type="entry name" value="DUF1731"/>
</dbReference>
<dbReference type="Pfam" id="PF01370">
    <property type="entry name" value="Epimerase"/>
    <property type="match status" value="1"/>
</dbReference>
<dbReference type="PANTHER" id="PTHR11092">
    <property type="entry name" value="SUGAR NUCLEOTIDE EPIMERASE RELATED"/>
    <property type="match status" value="1"/>
</dbReference>